<dbReference type="PANTHER" id="PTHR36842">
    <property type="entry name" value="PROTEIN TOLB HOMOLOG"/>
    <property type="match status" value="1"/>
</dbReference>
<keyword evidence="3" id="KW-1185">Reference proteome</keyword>
<dbReference type="InterPro" id="IPR011042">
    <property type="entry name" value="6-blade_b-propeller_TolB-like"/>
</dbReference>
<dbReference type="KEGG" id="tpla:ElP_29510"/>
<protein>
    <submittedName>
        <fullName evidence="2">Translocation protein TolB</fullName>
    </submittedName>
</protein>
<organism evidence="2 3">
    <name type="scientific">Tautonia plasticadhaerens</name>
    <dbReference type="NCBI Taxonomy" id="2527974"/>
    <lineage>
        <taxon>Bacteria</taxon>
        <taxon>Pseudomonadati</taxon>
        <taxon>Planctomycetota</taxon>
        <taxon>Planctomycetia</taxon>
        <taxon>Isosphaerales</taxon>
        <taxon>Isosphaeraceae</taxon>
        <taxon>Tautonia</taxon>
    </lineage>
</organism>
<dbReference type="Gene3D" id="2.120.10.30">
    <property type="entry name" value="TolB, C-terminal domain"/>
    <property type="match status" value="1"/>
</dbReference>
<dbReference type="SUPFAM" id="SSF69304">
    <property type="entry name" value="Tricorn protease N-terminal domain"/>
    <property type="match status" value="1"/>
</dbReference>
<accession>A0A518H2G3</accession>
<reference evidence="2 3" key="1">
    <citation type="submission" date="2019-02" db="EMBL/GenBank/DDBJ databases">
        <title>Deep-cultivation of Planctomycetes and their phenomic and genomic characterization uncovers novel biology.</title>
        <authorList>
            <person name="Wiegand S."/>
            <person name="Jogler M."/>
            <person name="Boedeker C."/>
            <person name="Pinto D."/>
            <person name="Vollmers J."/>
            <person name="Rivas-Marin E."/>
            <person name="Kohn T."/>
            <person name="Peeters S.H."/>
            <person name="Heuer A."/>
            <person name="Rast P."/>
            <person name="Oberbeckmann S."/>
            <person name="Bunk B."/>
            <person name="Jeske O."/>
            <person name="Meyerdierks A."/>
            <person name="Storesund J.E."/>
            <person name="Kallscheuer N."/>
            <person name="Luecker S."/>
            <person name="Lage O.M."/>
            <person name="Pohl T."/>
            <person name="Merkel B.J."/>
            <person name="Hornburger P."/>
            <person name="Mueller R.-W."/>
            <person name="Bruemmer F."/>
            <person name="Labrenz M."/>
            <person name="Spormann A.M."/>
            <person name="Op den Camp H."/>
            <person name="Overmann J."/>
            <person name="Amann R."/>
            <person name="Jetten M.S.M."/>
            <person name="Mascher T."/>
            <person name="Medema M.H."/>
            <person name="Devos D.P."/>
            <person name="Kaster A.-K."/>
            <person name="Ovreas L."/>
            <person name="Rohde M."/>
            <person name="Galperin M.Y."/>
            <person name="Jogler C."/>
        </authorList>
    </citation>
    <scope>NUCLEOTIDE SEQUENCE [LARGE SCALE GENOMIC DNA]</scope>
    <source>
        <strain evidence="2 3">ElP</strain>
    </source>
</reference>
<name>A0A518H2G3_9BACT</name>
<dbReference type="Proteomes" id="UP000317835">
    <property type="component" value="Chromosome"/>
</dbReference>
<dbReference type="OrthoDB" id="269409at2"/>
<gene>
    <name evidence="2" type="ORF">ElP_29510</name>
</gene>
<dbReference type="EMBL" id="CP036426">
    <property type="protein sequence ID" value="QDV35049.1"/>
    <property type="molecule type" value="Genomic_DNA"/>
</dbReference>
<comment type="similarity">
    <text evidence="1">Belongs to the TolB family.</text>
</comment>
<dbReference type="RefSeq" id="WP_145270370.1">
    <property type="nucleotide sequence ID" value="NZ_CP036426.1"/>
</dbReference>
<evidence type="ECO:0000313" key="3">
    <source>
        <dbReference type="Proteomes" id="UP000317835"/>
    </source>
</evidence>
<sequence length="378" mass="41759">MLDRFGPWSSALGDGHSQRLSTFWRRRMLMLAPTRSAPTAPSRRDWLALGVSCVAAAALPTLLLATPEPPAASQDDGPGTIYVQAIAQVDSDAFRVQIAGVYAIDPEAETRERVTDLYGSVRASRDGRMLALSRSGWSGKDLATEIDNPGVWILDAEGEGEPRRLSKFGGVMSWSPDGSELIVSKWRPESSDDGPRREAWRFEVDGSDATKLPIPETEEVNDWSLDGKWLVTVSDRDHPDSTGYQLYLMRPDGTEQRRLTEGNGLNVYPRFSPDGRQIAYLHSEGGEASIWVIDVDGSDRRQVFREQGDDAPGQLCWSPDGRSLAVAMHTWSRDEDGQKYIGVTEDANYRVAIIDLEAGGIRTLDLPPTSWLGGPDWR</sequence>
<evidence type="ECO:0000256" key="1">
    <source>
        <dbReference type="ARBA" id="ARBA00009820"/>
    </source>
</evidence>
<dbReference type="InterPro" id="IPR011659">
    <property type="entry name" value="WD40"/>
</dbReference>
<dbReference type="Pfam" id="PF07676">
    <property type="entry name" value="PD40"/>
    <property type="match status" value="2"/>
</dbReference>
<evidence type="ECO:0000313" key="2">
    <source>
        <dbReference type="EMBL" id="QDV35049.1"/>
    </source>
</evidence>
<proteinExistence type="inferred from homology"/>
<dbReference type="AlphaFoldDB" id="A0A518H2G3"/>
<dbReference type="PANTHER" id="PTHR36842:SF1">
    <property type="entry name" value="PROTEIN TOLB"/>
    <property type="match status" value="1"/>
</dbReference>